<comment type="caution">
    <text evidence="2">The sequence shown here is derived from an EMBL/GenBank/DDBJ whole genome shotgun (WGS) entry which is preliminary data.</text>
</comment>
<dbReference type="AlphaFoldDB" id="A0ABC8SEC3"/>
<gene>
    <name evidence="2" type="ORF">ILEXP_LOCUS22478</name>
</gene>
<keyword evidence="3" id="KW-1185">Reference proteome</keyword>
<dbReference type="Proteomes" id="UP001642360">
    <property type="component" value="Unassembled WGS sequence"/>
</dbReference>
<evidence type="ECO:0000313" key="3">
    <source>
        <dbReference type="Proteomes" id="UP001642360"/>
    </source>
</evidence>
<feature type="compositionally biased region" description="Polar residues" evidence="1">
    <location>
        <begin position="104"/>
        <end position="118"/>
    </location>
</feature>
<reference evidence="2 3" key="1">
    <citation type="submission" date="2024-02" db="EMBL/GenBank/DDBJ databases">
        <authorList>
            <person name="Vignale AGUSTIN F."/>
            <person name="Sosa J E."/>
            <person name="Modenutti C."/>
        </authorList>
    </citation>
    <scope>NUCLEOTIDE SEQUENCE [LARGE SCALE GENOMIC DNA]</scope>
</reference>
<protein>
    <submittedName>
        <fullName evidence="2">Uncharacterized protein</fullName>
    </submittedName>
</protein>
<dbReference type="EMBL" id="CAUOFW020002502">
    <property type="protein sequence ID" value="CAK9154170.1"/>
    <property type="molecule type" value="Genomic_DNA"/>
</dbReference>
<name>A0ABC8SEC3_9AQUA</name>
<evidence type="ECO:0000313" key="2">
    <source>
        <dbReference type="EMBL" id="CAK9154170.1"/>
    </source>
</evidence>
<feature type="region of interest" description="Disordered" evidence="1">
    <location>
        <begin position="104"/>
        <end position="138"/>
    </location>
</feature>
<evidence type="ECO:0000256" key="1">
    <source>
        <dbReference type="SAM" id="MobiDB-lite"/>
    </source>
</evidence>
<organism evidence="2 3">
    <name type="scientific">Ilex paraguariensis</name>
    <name type="common">yerba mate</name>
    <dbReference type="NCBI Taxonomy" id="185542"/>
    <lineage>
        <taxon>Eukaryota</taxon>
        <taxon>Viridiplantae</taxon>
        <taxon>Streptophyta</taxon>
        <taxon>Embryophyta</taxon>
        <taxon>Tracheophyta</taxon>
        <taxon>Spermatophyta</taxon>
        <taxon>Magnoliopsida</taxon>
        <taxon>eudicotyledons</taxon>
        <taxon>Gunneridae</taxon>
        <taxon>Pentapetalae</taxon>
        <taxon>asterids</taxon>
        <taxon>campanulids</taxon>
        <taxon>Aquifoliales</taxon>
        <taxon>Aquifoliaceae</taxon>
        <taxon>Ilex</taxon>
    </lineage>
</organism>
<proteinExistence type="predicted"/>
<sequence>MQDQDLDAQLIVKTRDFSLKELSSRIGSTYRWKSALSDHELNLHTVEPVKIAQGEYMGNKAKEHVIKEITPEESDLAHRSEALEERVDTGLAMAVIEGDFFSDKQMTPNKNVRATNPQIRGEPKKSSKSKRLGAGAMT</sequence>
<accession>A0ABC8SEC3</accession>